<keyword evidence="3" id="KW-1185">Reference proteome</keyword>
<dbReference type="STRING" id="999627.SAMN05216236_14514"/>
<proteinExistence type="predicted"/>
<dbReference type="eggNOG" id="ENOG5032ZU4">
    <property type="taxonomic scope" value="Bacteria"/>
</dbReference>
<dbReference type="RefSeq" id="WP_027263851.1">
    <property type="nucleotide sequence ID" value="NZ_FPAW01000045.1"/>
</dbReference>
<name>A0A1I7E5G0_9RHOB</name>
<dbReference type="OrthoDB" id="7875917at2"/>
<sequence>MNESGLSETAMLAGLRDIHLPPGTAGDNIAEIAAAVALAGLAALLLASLFRLFSLRRPTARVPNAADRVAALAALPEPARRIACLHLLRDHAPERYALLKDRLYRPRDSLDLETLQAEVERHV</sequence>
<evidence type="ECO:0000256" key="1">
    <source>
        <dbReference type="SAM" id="Phobius"/>
    </source>
</evidence>
<accession>A0A1I7E5G0</accession>
<keyword evidence="1" id="KW-1133">Transmembrane helix</keyword>
<reference evidence="2 3" key="1">
    <citation type="submission" date="2016-10" db="EMBL/GenBank/DDBJ databases">
        <authorList>
            <person name="de Groot N.N."/>
        </authorList>
    </citation>
    <scope>NUCLEOTIDE SEQUENCE [LARGE SCALE GENOMIC DNA]</scope>
    <source>
        <strain evidence="2 3">CGMCC 1.10959</strain>
    </source>
</reference>
<dbReference type="Proteomes" id="UP000182466">
    <property type="component" value="Unassembled WGS sequence"/>
</dbReference>
<feature type="transmembrane region" description="Helical" evidence="1">
    <location>
        <begin position="32"/>
        <end position="53"/>
    </location>
</feature>
<dbReference type="EMBL" id="FPAW01000045">
    <property type="protein sequence ID" value="SFU19181.1"/>
    <property type="molecule type" value="Genomic_DNA"/>
</dbReference>
<evidence type="ECO:0000313" key="3">
    <source>
        <dbReference type="Proteomes" id="UP000182466"/>
    </source>
</evidence>
<protein>
    <submittedName>
        <fullName evidence="2">Uncharacterized protein</fullName>
    </submittedName>
</protein>
<evidence type="ECO:0000313" key="2">
    <source>
        <dbReference type="EMBL" id="SFU19181.1"/>
    </source>
</evidence>
<gene>
    <name evidence="2" type="ORF">SAMN05216236_14514</name>
</gene>
<keyword evidence="1" id="KW-0472">Membrane</keyword>
<organism evidence="2 3">
    <name type="scientific">Sedimentitalea nanhaiensis</name>
    <dbReference type="NCBI Taxonomy" id="999627"/>
    <lineage>
        <taxon>Bacteria</taxon>
        <taxon>Pseudomonadati</taxon>
        <taxon>Pseudomonadota</taxon>
        <taxon>Alphaproteobacteria</taxon>
        <taxon>Rhodobacterales</taxon>
        <taxon>Paracoccaceae</taxon>
        <taxon>Sedimentitalea</taxon>
    </lineage>
</organism>
<keyword evidence="1" id="KW-0812">Transmembrane</keyword>
<dbReference type="AlphaFoldDB" id="A0A1I7E5G0"/>